<keyword evidence="1" id="KW-0732">Signal</keyword>
<gene>
    <name evidence="2" type="ORF">DX912_13155</name>
</gene>
<proteinExistence type="predicted"/>
<feature type="chain" id="PRO_5017772961" description="C4-dicarboxylate ABC transporter" evidence="1">
    <location>
        <begin position="19"/>
        <end position="678"/>
    </location>
</feature>
<protein>
    <recommendedName>
        <fullName evidence="4">C4-dicarboxylate ABC transporter</fullName>
    </recommendedName>
</protein>
<organism evidence="2 3">
    <name type="scientific">Lysobacter soli</name>
    <dbReference type="NCBI Taxonomy" id="453783"/>
    <lineage>
        <taxon>Bacteria</taxon>
        <taxon>Pseudomonadati</taxon>
        <taxon>Pseudomonadota</taxon>
        <taxon>Gammaproteobacteria</taxon>
        <taxon>Lysobacterales</taxon>
        <taxon>Lysobacteraceae</taxon>
        <taxon>Lysobacter</taxon>
    </lineage>
</organism>
<reference evidence="2 3" key="1">
    <citation type="submission" date="2018-08" db="EMBL/GenBank/DDBJ databases">
        <title>Lysobacter soli KCTC 22011, whole genome shotgun sequence.</title>
        <authorList>
            <person name="Zhang X."/>
            <person name="Feng G."/>
            <person name="Zhu H."/>
        </authorList>
    </citation>
    <scope>NUCLEOTIDE SEQUENCE [LARGE SCALE GENOMIC DNA]</scope>
    <source>
        <strain evidence="2 3">KCTC 22011</strain>
    </source>
</reference>
<sequence>MSCSILRLLLVASAIAFAAWTDAASAATAQAKIARIRTAVATLEGVRVQLDWPDAATQGVLRLQAARIDAPALGYRFRDVTWQCPLSHAGNRWQCEGAVREGRSAALTLAIDIDDARTDASLTRGRSRIALNRESRTPDLTRIDLAQVPVSWAQALVSQAWAAGRFGKGRLDGRIDVRAPANAPLRVTGPLRLTGVAFDTADGLTAGENLSAQATLDATFGTNTSFAIDGALLGGDLLFGNAYIALQKRRVAVDLLATQDGVGGWRIPRFRWDDPGVLAAQGSAALGADASLRSLDVRARSNDLAPMRDGYLTGFLGLAGLADLQLRGAADVQLRMDEGTVHEAAFVPHGVAIDDPRGRFDFAGLEGDVRFSRAEQLESELRWTGGRLHGLAFGPARLPFVSDAGELRLREASNMAMLGGNVSIDHLSLRPPADGQGLQIRFGLDLDRLDIAQLAQALGWPAFTGELTGHIPEARYADDRLDFEGGLSVQLFGGTVQVSSLAMERPFGVAPTLSSDIAFEDIDLQSLTGVLGFGEITGKLDGRFDRLRLVDWQPVAFEAAIATDADAARRAGVRQRISQRAVQDLSSVSDASFVSSLQSQLIGLFDDFGYRRIGLSCYLGDQVCRMSGLGSAGNGFTIVEGSGLPRLAVVGFNRDVDWPTLLERLKAASTGDVKPVFD</sequence>
<keyword evidence="3" id="KW-1185">Reference proteome</keyword>
<dbReference type="EMBL" id="QTJR01000009">
    <property type="protein sequence ID" value="RDY66496.1"/>
    <property type="molecule type" value="Genomic_DNA"/>
</dbReference>
<dbReference type="AlphaFoldDB" id="A0A3D8VAQ7"/>
<feature type="signal peptide" evidence="1">
    <location>
        <begin position="1"/>
        <end position="18"/>
    </location>
</feature>
<evidence type="ECO:0000313" key="3">
    <source>
        <dbReference type="Proteomes" id="UP000256829"/>
    </source>
</evidence>
<dbReference type="RefSeq" id="WP_115842980.1">
    <property type="nucleotide sequence ID" value="NZ_CP183976.1"/>
</dbReference>
<evidence type="ECO:0000313" key="2">
    <source>
        <dbReference type="EMBL" id="RDY66496.1"/>
    </source>
</evidence>
<evidence type="ECO:0000256" key="1">
    <source>
        <dbReference type="SAM" id="SignalP"/>
    </source>
</evidence>
<accession>A0A3D8VAQ7</accession>
<name>A0A3D8VAQ7_9GAMM</name>
<comment type="caution">
    <text evidence="2">The sequence shown here is derived from an EMBL/GenBank/DDBJ whole genome shotgun (WGS) entry which is preliminary data.</text>
</comment>
<evidence type="ECO:0008006" key="4">
    <source>
        <dbReference type="Google" id="ProtNLM"/>
    </source>
</evidence>
<dbReference type="Proteomes" id="UP000256829">
    <property type="component" value="Unassembled WGS sequence"/>
</dbReference>